<dbReference type="GO" id="GO:0019346">
    <property type="term" value="P:transsulfuration"/>
    <property type="evidence" value="ECO:0007669"/>
    <property type="project" value="InterPro"/>
</dbReference>
<dbReference type="EMBL" id="AZMM01015532">
    <property type="protein sequence ID" value="ETJ29946.1"/>
    <property type="molecule type" value="Genomic_DNA"/>
</dbReference>
<evidence type="ECO:0000256" key="1">
    <source>
        <dbReference type="ARBA" id="ARBA00001933"/>
    </source>
</evidence>
<comment type="cofactor">
    <cofactor evidence="1">
        <name>pyridoxal 5'-phosphate</name>
        <dbReference type="ChEBI" id="CHEBI:597326"/>
    </cofactor>
</comment>
<dbReference type="GO" id="GO:0030170">
    <property type="term" value="F:pyridoxal phosphate binding"/>
    <property type="evidence" value="ECO:0007669"/>
    <property type="project" value="InterPro"/>
</dbReference>
<dbReference type="InterPro" id="IPR000277">
    <property type="entry name" value="Cys/Met-Metab_PyrdxlP-dep_enz"/>
</dbReference>
<comment type="caution">
    <text evidence="3">The sequence shown here is derived from an EMBL/GenBank/DDBJ whole genome shotgun (WGS) entry which is preliminary data.</text>
</comment>
<reference evidence="3" key="1">
    <citation type="submission" date="2013-12" db="EMBL/GenBank/DDBJ databases">
        <title>A Varibaculum cambriense genome reconstructed from a premature infant gut community with otherwise low bacterial novelty that shifts toward anaerobic metabolism during the third week of life.</title>
        <authorList>
            <person name="Brown C.T."/>
            <person name="Sharon I."/>
            <person name="Thomas B.C."/>
            <person name="Castelle C.J."/>
            <person name="Morowitz M.J."/>
            <person name="Banfield J.F."/>
        </authorList>
    </citation>
    <scope>NUCLEOTIDE SEQUENCE</scope>
</reference>
<dbReference type="InterPro" id="IPR015424">
    <property type="entry name" value="PyrdxlP-dep_Trfase"/>
</dbReference>
<gene>
    <name evidence="3" type="ORF">Q604_UNBC15532G0002</name>
</gene>
<evidence type="ECO:0000313" key="3">
    <source>
        <dbReference type="EMBL" id="ETJ29946.1"/>
    </source>
</evidence>
<keyword evidence="2" id="KW-0663">Pyridoxal phosphate</keyword>
<protein>
    <submittedName>
        <fullName evidence="3">Protein MET17</fullName>
    </submittedName>
</protein>
<dbReference type="SUPFAM" id="SSF53383">
    <property type="entry name" value="PLP-dependent transferases"/>
    <property type="match status" value="1"/>
</dbReference>
<feature type="non-terminal residue" evidence="3">
    <location>
        <position position="1"/>
    </location>
</feature>
<proteinExistence type="predicted"/>
<dbReference type="Gene3D" id="3.90.1150.10">
    <property type="entry name" value="Aspartate Aminotransferase, domain 1"/>
    <property type="match status" value="1"/>
</dbReference>
<organism evidence="3">
    <name type="scientific">human gut metagenome</name>
    <dbReference type="NCBI Taxonomy" id="408170"/>
    <lineage>
        <taxon>unclassified sequences</taxon>
        <taxon>metagenomes</taxon>
        <taxon>organismal metagenomes</taxon>
    </lineage>
</organism>
<sequence length="52" mass="5896">KIEFVNYPTLSDNKYYDIAKKYLPNGCSGVVSFSIKGSREDAIRFMDSLNLS</sequence>
<evidence type="ECO:0000256" key="2">
    <source>
        <dbReference type="ARBA" id="ARBA00022898"/>
    </source>
</evidence>
<dbReference type="AlphaFoldDB" id="W1XIK2"/>
<accession>W1XIK2</accession>
<dbReference type="InterPro" id="IPR015422">
    <property type="entry name" value="PyrdxlP-dep_Trfase_small"/>
</dbReference>
<name>W1XIK2_9ZZZZ</name>
<dbReference type="Pfam" id="PF01053">
    <property type="entry name" value="Cys_Met_Meta_PP"/>
    <property type="match status" value="1"/>
</dbReference>